<dbReference type="AlphaFoldDB" id="A0AAI9SCY5"/>
<keyword evidence="2" id="KW-0285">Flavoprotein</keyword>
<name>A0AAI9SCY5_9BURK</name>
<evidence type="ECO:0000256" key="4">
    <source>
        <dbReference type="ARBA" id="ARBA00023002"/>
    </source>
</evidence>
<dbReference type="EMBL" id="WEHW01000015">
    <property type="protein sequence ID" value="KAB7651425.1"/>
    <property type="molecule type" value="Genomic_DNA"/>
</dbReference>
<dbReference type="Gene3D" id="3.50.50.60">
    <property type="entry name" value="FAD/NAD(P)-binding domain"/>
    <property type="match status" value="1"/>
</dbReference>
<comment type="caution">
    <text evidence="6">The sequence shown here is derived from an EMBL/GenBank/DDBJ whole genome shotgun (WGS) entry which is preliminary data.</text>
</comment>
<sequence length="142" mass="14864">MLEDKKTPDYVFVGSTIEEAAIKAGLNPKELEATVRRYNGFADAGKDSDCGRTSLASGNGKLVRIEKAPFYIFPATAAMIGTYCGLKINENANVVDVFGEAVPGLYAAGETTGGFHGAGYISGTAFAKGQAFGRIAVKAMAR</sequence>
<dbReference type="PANTHER" id="PTHR43400">
    <property type="entry name" value="FUMARATE REDUCTASE"/>
    <property type="match status" value="1"/>
</dbReference>
<gene>
    <name evidence="6" type="ORF">GBM96_05920</name>
</gene>
<protein>
    <submittedName>
        <fullName evidence="6">FAD-binding protein</fullName>
    </submittedName>
</protein>
<reference evidence="6 7" key="1">
    <citation type="submission" date="2019-10" db="EMBL/GenBank/DDBJ databases">
        <title>Genome diversity of Sutterella seckii.</title>
        <authorList>
            <person name="Chaplin A.V."/>
            <person name="Sokolova S.R."/>
            <person name="Mosin K.A."/>
            <person name="Ivanova E.L."/>
            <person name="Kochetkova T.O."/>
            <person name="Goltsov A.Y."/>
            <person name="Trofimov D.Y."/>
            <person name="Efimov B.A."/>
        </authorList>
    </citation>
    <scope>NUCLEOTIDE SEQUENCE [LARGE SCALE GENOMIC DNA]</scope>
    <source>
        <strain evidence="6 7">ASD3426</strain>
    </source>
</reference>
<proteinExistence type="predicted"/>
<feature type="domain" description="FAD-dependent oxidoreductase 2 FAD-binding" evidence="5">
    <location>
        <begin position="23"/>
        <end position="120"/>
    </location>
</feature>
<evidence type="ECO:0000256" key="3">
    <source>
        <dbReference type="ARBA" id="ARBA00022827"/>
    </source>
</evidence>
<dbReference type="PANTHER" id="PTHR43400:SF7">
    <property type="entry name" value="FAD-DEPENDENT OXIDOREDUCTASE 2 FAD BINDING DOMAIN-CONTAINING PROTEIN"/>
    <property type="match status" value="1"/>
</dbReference>
<dbReference type="InterPro" id="IPR003953">
    <property type="entry name" value="FAD-dep_OxRdtase_2_FAD-bd"/>
</dbReference>
<accession>A0AAI9SCY5</accession>
<evidence type="ECO:0000256" key="1">
    <source>
        <dbReference type="ARBA" id="ARBA00001974"/>
    </source>
</evidence>
<comment type="cofactor">
    <cofactor evidence="1">
        <name>FAD</name>
        <dbReference type="ChEBI" id="CHEBI:57692"/>
    </cofactor>
</comment>
<dbReference type="InterPro" id="IPR027477">
    <property type="entry name" value="Succ_DH/fumarate_Rdtase_cat_sf"/>
</dbReference>
<dbReference type="SUPFAM" id="SSF51905">
    <property type="entry name" value="FAD/NAD(P)-binding domain"/>
    <property type="match status" value="1"/>
</dbReference>
<dbReference type="InterPro" id="IPR050315">
    <property type="entry name" value="FAD-oxidoreductase_2"/>
</dbReference>
<dbReference type="InterPro" id="IPR036188">
    <property type="entry name" value="FAD/NAD-bd_sf"/>
</dbReference>
<organism evidence="6 7">
    <name type="scientific">Sutterella seckii</name>
    <dbReference type="NCBI Taxonomy" id="1944635"/>
    <lineage>
        <taxon>Bacteria</taxon>
        <taxon>Pseudomonadati</taxon>
        <taxon>Pseudomonadota</taxon>
        <taxon>Betaproteobacteria</taxon>
        <taxon>Burkholderiales</taxon>
        <taxon>Sutterellaceae</taxon>
        <taxon>Sutterella</taxon>
    </lineage>
</organism>
<evidence type="ECO:0000256" key="2">
    <source>
        <dbReference type="ARBA" id="ARBA00022630"/>
    </source>
</evidence>
<evidence type="ECO:0000313" key="6">
    <source>
        <dbReference type="EMBL" id="KAB7651425.1"/>
    </source>
</evidence>
<keyword evidence="7" id="KW-1185">Reference proteome</keyword>
<dbReference type="Pfam" id="PF00890">
    <property type="entry name" value="FAD_binding_2"/>
    <property type="match status" value="1"/>
</dbReference>
<evidence type="ECO:0000259" key="5">
    <source>
        <dbReference type="Pfam" id="PF00890"/>
    </source>
</evidence>
<dbReference type="GO" id="GO:0016491">
    <property type="term" value="F:oxidoreductase activity"/>
    <property type="evidence" value="ECO:0007669"/>
    <property type="project" value="UniProtKB-KW"/>
</dbReference>
<dbReference type="Gene3D" id="3.90.700.10">
    <property type="entry name" value="Succinate dehydrogenase/fumarate reductase flavoprotein, catalytic domain"/>
    <property type="match status" value="1"/>
</dbReference>
<dbReference type="Proteomes" id="UP000469462">
    <property type="component" value="Unassembled WGS sequence"/>
</dbReference>
<dbReference type="SUPFAM" id="SSF56425">
    <property type="entry name" value="Succinate dehydrogenase/fumarate reductase flavoprotein, catalytic domain"/>
    <property type="match status" value="1"/>
</dbReference>
<evidence type="ECO:0000313" key="7">
    <source>
        <dbReference type="Proteomes" id="UP000469462"/>
    </source>
</evidence>
<keyword evidence="3" id="KW-0274">FAD</keyword>
<keyword evidence="4" id="KW-0560">Oxidoreductase</keyword>